<gene>
    <name evidence="2" type="ORF">FMOSSE_LOCUS9417</name>
</gene>
<name>A0A9N9CQ94_FUNMO</name>
<dbReference type="Proteomes" id="UP000789375">
    <property type="component" value="Unassembled WGS sequence"/>
</dbReference>
<dbReference type="InterPro" id="IPR027417">
    <property type="entry name" value="P-loop_NTPase"/>
</dbReference>
<dbReference type="AlphaFoldDB" id="A0A9N9CQ94"/>
<evidence type="ECO:0000313" key="2">
    <source>
        <dbReference type="EMBL" id="CAG8610228.1"/>
    </source>
</evidence>
<protein>
    <submittedName>
        <fullName evidence="2">10899_t:CDS:1</fullName>
    </submittedName>
</protein>
<sequence>MTTLKRVEQMCDNAMKMLNISKEKLDRLEELRKGTAQPMWNGEQVNLESKEESLETEKKIWFDQLAMLQAKLMEYTQSGKRKLDLDDGNEGGDRKKVPELTSAQIIMKRIMELPEDPDVYSNPKNSLSLPFPFLGSKKPVERFAFNDDEFSFTFMGRREFKNVLDEINKLRATYYMEMFIYGTMGYGKSYILSAITCYLFRVKKRVVYLPDCRALSLDPVDYIKSALFLTYVNDLEEINRISLCETLGDIVDFFKSVDERLYFIIDQLNALDGNDTGITPQTKIEIREIINKIRNKHFCIKSASANNERARQYKKQTDEIKMALYGGLKEDEMLEWWVRHGHLLDHDERENQMKEIEDITGCVPLFLRYFLESYNDNSDETFDFRKNHLIENLESKIKPNLDQFSLNKFVIEYDQNRYV</sequence>
<organism evidence="2 3">
    <name type="scientific">Funneliformis mosseae</name>
    <name type="common">Endomycorrhizal fungus</name>
    <name type="synonym">Glomus mosseae</name>
    <dbReference type="NCBI Taxonomy" id="27381"/>
    <lineage>
        <taxon>Eukaryota</taxon>
        <taxon>Fungi</taxon>
        <taxon>Fungi incertae sedis</taxon>
        <taxon>Mucoromycota</taxon>
        <taxon>Glomeromycotina</taxon>
        <taxon>Glomeromycetes</taxon>
        <taxon>Glomerales</taxon>
        <taxon>Glomeraceae</taxon>
        <taxon>Funneliformis</taxon>
    </lineage>
</organism>
<keyword evidence="1" id="KW-0175">Coiled coil</keyword>
<keyword evidence="3" id="KW-1185">Reference proteome</keyword>
<dbReference type="SUPFAM" id="SSF52540">
    <property type="entry name" value="P-loop containing nucleoside triphosphate hydrolases"/>
    <property type="match status" value="1"/>
</dbReference>
<accession>A0A9N9CQ94</accession>
<comment type="caution">
    <text evidence="2">The sequence shown here is derived from an EMBL/GenBank/DDBJ whole genome shotgun (WGS) entry which is preliminary data.</text>
</comment>
<reference evidence="2" key="1">
    <citation type="submission" date="2021-06" db="EMBL/GenBank/DDBJ databases">
        <authorList>
            <person name="Kallberg Y."/>
            <person name="Tangrot J."/>
            <person name="Rosling A."/>
        </authorList>
    </citation>
    <scope>NUCLEOTIDE SEQUENCE</scope>
    <source>
        <strain evidence="2">87-6 pot B 2015</strain>
    </source>
</reference>
<feature type="coiled-coil region" evidence="1">
    <location>
        <begin position="4"/>
        <end position="31"/>
    </location>
</feature>
<evidence type="ECO:0000256" key="1">
    <source>
        <dbReference type="SAM" id="Coils"/>
    </source>
</evidence>
<proteinExistence type="predicted"/>
<dbReference type="EMBL" id="CAJVPP010002744">
    <property type="protein sequence ID" value="CAG8610228.1"/>
    <property type="molecule type" value="Genomic_DNA"/>
</dbReference>
<evidence type="ECO:0000313" key="3">
    <source>
        <dbReference type="Proteomes" id="UP000789375"/>
    </source>
</evidence>
<dbReference type="Gene3D" id="3.40.50.300">
    <property type="entry name" value="P-loop containing nucleotide triphosphate hydrolases"/>
    <property type="match status" value="1"/>
</dbReference>